<dbReference type="OrthoDB" id="4890014at2759"/>
<accession>A0A2T4BT04</accession>
<keyword evidence="2" id="KW-0472">Membrane</keyword>
<evidence type="ECO:0000313" key="4">
    <source>
        <dbReference type="Proteomes" id="UP000240760"/>
    </source>
</evidence>
<organism evidence="3 4">
    <name type="scientific">Trichoderma longibrachiatum ATCC 18648</name>
    <dbReference type="NCBI Taxonomy" id="983965"/>
    <lineage>
        <taxon>Eukaryota</taxon>
        <taxon>Fungi</taxon>
        <taxon>Dikarya</taxon>
        <taxon>Ascomycota</taxon>
        <taxon>Pezizomycotina</taxon>
        <taxon>Sordariomycetes</taxon>
        <taxon>Hypocreomycetidae</taxon>
        <taxon>Hypocreales</taxon>
        <taxon>Hypocreaceae</taxon>
        <taxon>Trichoderma</taxon>
    </lineage>
</organism>
<evidence type="ECO:0000313" key="3">
    <source>
        <dbReference type="EMBL" id="PTB72425.1"/>
    </source>
</evidence>
<name>A0A2T4BT04_TRILO</name>
<feature type="non-terminal residue" evidence="3">
    <location>
        <position position="87"/>
    </location>
</feature>
<proteinExistence type="predicted"/>
<gene>
    <name evidence="3" type="ORF">M440DRAFT_1307297</name>
</gene>
<keyword evidence="4" id="KW-1185">Reference proteome</keyword>
<evidence type="ECO:0000256" key="2">
    <source>
        <dbReference type="SAM" id="Phobius"/>
    </source>
</evidence>
<keyword evidence="2" id="KW-0812">Transmembrane</keyword>
<evidence type="ECO:0000256" key="1">
    <source>
        <dbReference type="SAM" id="MobiDB-lite"/>
    </source>
</evidence>
<protein>
    <submittedName>
        <fullName evidence="3">Uncharacterized protein</fullName>
    </submittedName>
</protein>
<keyword evidence="2" id="KW-1133">Transmembrane helix</keyword>
<feature type="region of interest" description="Disordered" evidence="1">
    <location>
        <begin position="58"/>
        <end position="87"/>
    </location>
</feature>
<dbReference type="EMBL" id="KZ679141">
    <property type="protein sequence ID" value="PTB72425.1"/>
    <property type="molecule type" value="Genomic_DNA"/>
</dbReference>
<feature type="compositionally biased region" description="Basic and acidic residues" evidence="1">
    <location>
        <begin position="58"/>
        <end position="67"/>
    </location>
</feature>
<sequence length="87" mass="9886">ILPDYLWPGLFFAALLVTIGIFACLIYTVMSILVERHNAAREDSPDEVYRTFERSFSRGENDDDGIRPARRNTGSLVTPNRLLNRDG</sequence>
<feature type="non-terminal residue" evidence="3">
    <location>
        <position position="1"/>
    </location>
</feature>
<dbReference type="AlphaFoldDB" id="A0A2T4BT04"/>
<dbReference type="Proteomes" id="UP000240760">
    <property type="component" value="Unassembled WGS sequence"/>
</dbReference>
<feature type="transmembrane region" description="Helical" evidence="2">
    <location>
        <begin position="6"/>
        <end position="34"/>
    </location>
</feature>
<reference evidence="3 4" key="1">
    <citation type="submission" date="2016-07" db="EMBL/GenBank/DDBJ databases">
        <title>Multiple horizontal gene transfer events from other fungi enriched the ability of initially mycotrophic Trichoderma (Ascomycota) to feed on dead plant biomass.</title>
        <authorList>
            <consortium name="DOE Joint Genome Institute"/>
            <person name="Aerts A."/>
            <person name="Atanasova L."/>
            <person name="Chenthamara K."/>
            <person name="Zhang J."/>
            <person name="Grujic M."/>
            <person name="Henrissat B."/>
            <person name="Kuo A."/>
            <person name="Salamov A."/>
            <person name="Lipzen A."/>
            <person name="Labutti K."/>
            <person name="Barry K."/>
            <person name="Miao Y."/>
            <person name="Rahimi M.J."/>
            <person name="Shen Q."/>
            <person name="Grigoriev I.V."/>
            <person name="Kubicek C.P."/>
            <person name="Druzhinina I.S."/>
        </authorList>
    </citation>
    <scope>NUCLEOTIDE SEQUENCE [LARGE SCALE GENOMIC DNA]</scope>
    <source>
        <strain evidence="3 4">ATCC 18648</strain>
    </source>
</reference>